<keyword evidence="2" id="KW-1185">Reference proteome</keyword>
<reference evidence="1" key="1">
    <citation type="submission" date="2019-04" db="EMBL/GenBank/DDBJ databases">
        <title>Microbes associate with the intestines of laboratory mice.</title>
        <authorList>
            <person name="Navarre W."/>
            <person name="Wong E."/>
            <person name="Huang K."/>
            <person name="Tropini C."/>
            <person name="Ng K."/>
            <person name="Yu B."/>
        </authorList>
    </citation>
    <scope>NUCLEOTIDE SEQUENCE</scope>
    <source>
        <strain evidence="1">NM04_E33</strain>
    </source>
</reference>
<sequence>MKFLIILFVCILNIAASSSASAAGQYSYPKDFPLPKVPDSISDTLKRADFVATHFWDNFDFSGNQSDDKNTLIEQAFVDFIDLFRLTASDRLPEYVSNLTSKAESNPEAAEFIYDLADKYIATKDSPMRNEEHHILFLQNAVKSEALGEAGRERAKYRLIAEMKNRPGMTASDFNLETRDGKTSTLSGLLSNDYNLVVFYDPDCNHCLETMDELKKMSLPDTLAIIAIDVVEDKMTWDNTKHSLPEDWTIAFSLDPIQDDELYIFDEMPSLYLIDRSGTILLKDTSCTDIMHTRL</sequence>
<evidence type="ECO:0000313" key="1">
    <source>
        <dbReference type="EMBL" id="TGY78023.1"/>
    </source>
</evidence>
<accession>A0AC61RFH9</accession>
<organism evidence="1 2">
    <name type="scientific">Lepagella muris</name>
    <dbReference type="NCBI Taxonomy" id="3032870"/>
    <lineage>
        <taxon>Bacteria</taxon>
        <taxon>Pseudomonadati</taxon>
        <taxon>Bacteroidota</taxon>
        <taxon>Bacteroidia</taxon>
        <taxon>Bacteroidales</taxon>
        <taxon>Muribaculaceae</taxon>
        <taxon>Lepagella</taxon>
    </lineage>
</organism>
<dbReference type="Proteomes" id="UP000306319">
    <property type="component" value="Unassembled WGS sequence"/>
</dbReference>
<evidence type="ECO:0000313" key="2">
    <source>
        <dbReference type="Proteomes" id="UP000306319"/>
    </source>
</evidence>
<name>A0AC61RFH9_9BACT</name>
<dbReference type="EMBL" id="SRYB01000017">
    <property type="protein sequence ID" value="TGY78023.1"/>
    <property type="molecule type" value="Genomic_DNA"/>
</dbReference>
<comment type="caution">
    <text evidence="1">The sequence shown here is derived from an EMBL/GenBank/DDBJ whole genome shotgun (WGS) entry which is preliminary data.</text>
</comment>
<gene>
    <name evidence="1" type="ORF">E5331_11765</name>
</gene>
<protein>
    <submittedName>
        <fullName evidence="1">DUF5106 domain-containing protein</fullName>
    </submittedName>
</protein>
<proteinExistence type="predicted"/>